<evidence type="ECO:0000313" key="8">
    <source>
        <dbReference type="Proteomes" id="UP000077115"/>
    </source>
</evidence>
<sequence>MTDSHFLIRYEKLGAVSRFVVNASLASSDGIHDLSLIISPSDPKRLAYFEQNVPSSHNTLTSSSQSFTPTLVSTQPSIETNNVLSNTVDSNNIYSQQPTHIAYTTSPLESSYALHPAASEANTHQQSRRHPNRSKPRSHSNPQTYLAPPPIFISSHTVSSPICSPTNPVPFAVQDTVLPPNPSVDKVTDVSSKSTVKLKSNTPLLSNYPYNPNQDRTADIIEQPYPGSNQIVSSLFGSTMSTCFCLSNLDGHVGAYFLFPEICLRLEGVYKLRFTLFDILGCTAQAPQRSIATLLSNSFTSYNPRIFPGMQKSPDLVHHFLRQGAPVLVRSKAPSKKTASIRSTVLKKSQSDRSKAVVGEDMSGSSANNDKK</sequence>
<organism evidence="7 8">
    <name type="scientific">Batrachochytrium dendrobatidis (strain JEL423)</name>
    <dbReference type="NCBI Taxonomy" id="403673"/>
    <lineage>
        <taxon>Eukaryota</taxon>
        <taxon>Fungi</taxon>
        <taxon>Fungi incertae sedis</taxon>
        <taxon>Chytridiomycota</taxon>
        <taxon>Chytridiomycota incertae sedis</taxon>
        <taxon>Chytridiomycetes</taxon>
        <taxon>Rhizophydiales</taxon>
        <taxon>Rhizophydiales incertae sedis</taxon>
        <taxon>Batrachochytrium</taxon>
    </lineage>
</organism>
<feature type="compositionally biased region" description="Basic residues" evidence="5">
    <location>
        <begin position="126"/>
        <end position="138"/>
    </location>
</feature>
<dbReference type="STRING" id="403673.A0A177W707"/>
<dbReference type="InterPro" id="IPR038491">
    <property type="entry name" value="Velvet_dom_sf"/>
</dbReference>
<dbReference type="VEuPathDB" id="FungiDB:BDEG_20099"/>
<dbReference type="Proteomes" id="UP000077115">
    <property type="component" value="Unassembled WGS sequence"/>
</dbReference>
<comment type="subcellular location">
    <subcellularLocation>
        <location evidence="1">Nucleus</location>
    </subcellularLocation>
</comment>
<reference evidence="7 8" key="1">
    <citation type="submission" date="2006-10" db="EMBL/GenBank/DDBJ databases">
        <title>The Genome Sequence of Batrachochytrium dendrobatidis JEL423.</title>
        <authorList>
            <consortium name="The Broad Institute Genome Sequencing Platform"/>
            <person name="Birren B."/>
            <person name="Lander E."/>
            <person name="Galagan J."/>
            <person name="Cuomo C."/>
            <person name="Devon K."/>
            <person name="Jaffe D."/>
            <person name="Butler J."/>
            <person name="Alvarez P."/>
            <person name="Gnerre S."/>
            <person name="Grabherr M."/>
            <person name="Kleber M."/>
            <person name="Mauceli E."/>
            <person name="Brockman W."/>
            <person name="Young S."/>
            <person name="LaButti K."/>
            <person name="Sykes S."/>
            <person name="DeCaprio D."/>
            <person name="Crawford M."/>
            <person name="Koehrsen M."/>
            <person name="Engels R."/>
            <person name="Montgomery P."/>
            <person name="Pearson M."/>
            <person name="Howarth C."/>
            <person name="Larson L."/>
            <person name="White J."/>
            <person name="O'Leary S."/>
            <person name="Kodira C."/>
            <person name="Zeng Q."/>
            <person name="Yandava C."/>
            <person name="Alvarado L."/>
            <person name="Longcore J."/>
            <person name="James T."/>
        </authorList>
    </citation>
    <scope>NUCLEOTIDE SEQUENCE [LARGE SCALE GENOMIC DNA]</scope>
    <source>
        <strain evidence="7 8">JEL423</strain>
    </source>
</reference>
<accession>A0A177W707</accession>
<feature type="region of interest" description="Disordered" evidence="5">
    <location>
        <begin position="117"/>
        <end position="150"/>
    </location>
</feature>
<dbReference type="EMBL" id="DS022300">
    <property type="protein sequence ID" value="OAJ35867.1"/>
    <property type="molecule type" value="Genomic_DNA"/>
</dbReference>
<dbReference type="PROSITE" id="PS51821">
    <property type="entry name" value="VELVET"/>
    <property type="match status" value="1"/>
</dbReference>
<proteinExistence type="predicted"/>
<dbReference type="PANTHER" id="PTHR33572:SF3">
    <property type="entry name" value="VELVET COMPLEX SUBUNIT B"/>
    <property type="match status" value="1"/>
</dbReference>
<evidence type="ECO:0000256" key="4">
    <source>
        <dbReference type="ARBA" id="ARBA00023242"/>
    </source>
</evidence>
<name>A0A177W707_BATDL</name>
<dbReference type="InterPro" id="IPR021740">
    <property type="entry name" value="Velvet"/>
</dbReference>
<keyword evidence="4" id="KW-0539">Nucleus</keyword>
<feature type="compositionally biased region" description="Polar residues" evidence="5">
    <location>
        <begin position="363"/>
        <end position="372"/>
    </location>
</feature>
<evidence type="ECO:0000256" key="2">
    <source>
        <dbReference type="ARBA" id="ARBA00023015"/>
    </source>
</evidence>
<evidence type="ECO:0000256" key="5">
    <source>
        <dbReference type="SAM" id="MobiDB-lite"/>
    </source>
</evidence>
<evidence type="ECO:0000259" key="6">
    <source>
        <dbReference type="PROSITE" id="PS51821"/>
    </source>
</evidence>
<feature type="domain" description="Velvet" evidence="6">
    <location>
        <begin position="118"/>
        <end position="330"/>
    </location>
</feature>
<dbReference type="Pfam" id="PF11754">
    <property type="entry name" value="Velvet"/>
    <property type="match status" value="1"/>
</dbReference>
<dbReference type="AlphaFoldDB" id="A0A177W707"/>
<feature type="region of interest" description="Disordered" evidence="5">
    <location>
        <begin position="334"/>
        <end position="372"/>
    </location>
</feature>
<gene>
    <name evidence="7" type="ORF">BDEG_20099</name>
</gene>
<evidence type="ECO:0000256" key="1">
    <source>
        <dbReference type="ARBA" id="ARBA00004123"/>
    </source>
</evidence>
<evidence type="ECO:0000313" key="7">
    <source>
        <dbReference type="EMBL" id="OAJ35867.1"/>
    </source>
</evidence>
<keyword evidence="2" id="KW-0805">Transcription regulation</keyword>
<evidence type="ECO:0000256" key="3">
    <source>
        <dbReference type="ARBA" id="ARBA00023163"/>
    </source>
</evidence>
<dbReference type="GO" id="GO:0005634">
    <property type="term" value="C:nucleus"/>
    <property type="evidence" value="ECO:0007669"/>
    <property type="project" value="UniProtKB-SubCell"/>
</dbReference>
<dbReference type="OrthoDB" id="5599552at2759"/>
<reference evidence="7 8" key="2">
    <citation type="submission" date="2016-05" db="EMBL/GenBank/DDBJ databases">
        <title>Lineage-specific infection strategies underlie the spectrum of fungal disease in amphibians.</title>
        <authorList>
            <person name="Cuomo C.A."/>
            <person name="Farrer R.A."/>
            <person name="James T."/>
            <person name="Longcore J."/>
            <person name="Birren B."/>
        </authorList>
    </citation>
    <scope>NUCLEOTIDE SEQUENCE [LARGE SCALE GENOMIC DNA]</scope>
    <source>
        <strain evidence="7 8">JEL423</strain>
    </source>
</reference>
<dbReference type="Gene3D" id="2.60.40.3960">
    <property type="entry name" value="Velvet domain"/>
    <property type="match status" value="1"/>
</dbReference>
<keyword evidence="3" id="KW-0804">Transcription</keyword>
<feature type="compositionally biased region" description="Polar residues" evidence="5">
    <location>
        <begin position="337"/>
        <end position="348"/>
    </location>
</feature>
<protein>
    <recommendedName>
        <fullName evidence="6">Velvet domain-containing protein</fullName>
    </recommendedName>
</protein>
<dbReference type="InterPro" id="IPR037525">
    <property type="entry name" value="Velvet_dom"/>
</dbReference>
<dbReference type="PANTHER" id="PTHR33572">
    <property type="entry name" value="SPORE DEVELOPMENT REGULATOR VOSA"/>
    <property type="match status" value="1"/>
</dbReference>